<name>A0A0C2IMV0_THEKT</name>
<organism evidence="1 2">
    <name type="scientific">Thelohanellus kitauei</name>
    <name type="common">Myxosporean</name>
    <dbReference type="NCBI Taxonomy" id="669202"/>
    <lineage>
        <taxon>Eukaryota</taxon>
        <taxon>Metazoa</taxon>
        <taxon>Cnidaria</taxon>
        <taxon>Myxozoa</taxon>
        <taxon>Myxosporea</taxon>
        <taxon>Bivalvulida</taxon>
        <taxon>Platysporina</taxon>
        <taxon>Myxobolidae</taxon>
        <taxon>Thelohanellus</taxon>
    </lineage>
</organism>
<reference evidence="1 2" key="1">
    <citation type="journal article" date="2014" name="Genome Biol. Evol.">
        <title>The genome of the myxosporean Thelohanellus kitauei shows adaptations to nutrient acquisition within its fish host.</title>
        <authorList>
            <person name="Yang Y."/>
            <person name="Xiong J."/>
            <person name="Zhou Z."/>
            <person name="Huo F."/>
            <person name="Miao W."/>
            <person name="Ran C."/>
            <person name="Liu Y."/>
            <person name="Zhang J."/>
            <person name="Feng J."/>
            <person name="Wang M."/>
            <person name="Wang M."/>
            <person name="Wang L."/>
            <person name="Yao B."/>
        </authorList>
    </citation>
    <scope>NUCLEOTIDE SEQUENCE [LARGE SCALE GENOMIC DNA]</scope>
    <source>
        <strain evidence="1">Wuqing</strain>
    </source>
</reference>
<evidence type="ECO:0000313" key="2">
    <source>
        <dbReference type="Proteomes" id="UP000031668"/>
    </source>
</evidence>
<keyword evidence="2" id="KW-1185">Reference proteome</keyword>
<protein>
    <submittedName>
        <fullName evidence="1">Uncharacterized protein</fullName>
    </submittedName>
</protein>
<gene>
    <name evidence="1" type="ORF">RF11_09325</name>
</gene>
<dbReference type="EMBL" id="JWZT01003455">
    <property type="protein sequence ID" value="KII66734.1"/>
    <property type="molecule type" value="Genomic_DNA"/>
</dbReference>
<comment type="caution">
    <text evidence="1">The sequence shown here is derived from an EMBL/GenBank/DDBJ whole genome shotgun (WGS) entry which is preliminary data.</text>
</comment>
<sequence length="152" mass="17840">MVTPCEDELTNSAVSLNLPVFWTTQTVAQFAVLHILRRHHILLCTRCSRPYDRLFGTRHNREPSCTWKIQGIQDTPPQYFLSKRRPKHGIEYRIIISVPRLLKTASSKSFQITRREGEIQKVGRFGHYREIEQSMEPSSAYGPYKLWRLEPL</sequence>
<accession>A0A0C2IMV0</accession>
<dbReference type="Proteomes" id="UP000031668">
    <property type="component" value="Unassembled WGS sequence"/>
</dbReference>
<proteinExistence type="predicted"/>
<dbReference type="AlphaFoldDB" id="A0A0C2IMV0"/>
<evidence type="ECO:0000313" key="1">
    <source>
        <dbReference type="EMBL" id="KII66734.1"/>
    </source>
</evidence>